<proteinExistence type="inferred from homology"/>
<evidence type="ECO:0000256" key="2">
    <source>
        <dbReference type="ARBA" id="ARBA00022692"/>
    </source>
</evidence>
<dbReference type="InterPro" id="IPR052337">
    <property type="entry name" value="SAT4-like"/>
</dbReference>
<evidence type="ECO:0000259" key="8">
    <source>
        <dbReference type="Pfam" id="PF20684"/>
    </source>
</evidence>
<feature type="transmembrane region" description="Helical" evidence="7">
    <location>
        <begin position="173"/>
        <end position="194"/>
    </location>
</feature>
<sequence length="403" mass="46012">MATPINIESWIWYGVVALVVLFRYISRILLFKDVRKLQTEDWFMLFVFIVYTILIVFLNICAEVSTNLIPPDEVASLTPQDIEDRVYGSKCVLVVESMMMCVQWSGKACLLMLYFRLTENLRQRLVVKIAAGYCAATYTVMISLYYGYWCRPFRAFWETPTPKIQCATQTHHLIVNLVFNLTSDLMIIFIPLPLFIKAHLELKKKLLLIFPFSLGFFTMVCAVCSKQVSFTQPFSVQWIFWYTREASTVMIVANMPYSWTIIRKVFRVKAFLHRSGSVDGSPGKRYGGGNVSNATATTAPDGKTWPSKHLSFFGRDKAQKQASTSDSMGPIAEPNAMQMEDWKEQDMYAKSDPFSSSSSEASKSVKDRQPSSGMADVDRLYKLDDQDLEMVLPEPHTARSYEP</sequence>
<evidence type="ECO:0000256" key="6">
    <source>
        <dbReference type="SAM" id="MobiDB-lite"/>
    </source>
</evidence>
<dbReference type="PANTHER" id="PTHR33048">
    <property type="entry name" value="PTH11-LIKE INTEGRAL MEMBRANE PROTEIN (AFU_ORTHOLOGUE AFUA_5G11245)"/>
    <property type="match status" value="1"/>
</dbReference>
<evidence type="ECO:0000256" key="5">
    <source>
        <dbReference type="ARBA" id="ARBA00038359"/>
    </source>
</evidence>
<dbReference type="PANTHER" id="PTHR33048:SF110">
    <property type="entry name" value="UBID FAMILY DECARBOXYLASE"/>
    <property type="match status" value="1"/>
</dbReference>
<feature type="compositionally biased region" description="Low complexity" evidence="6">
    <location>
        <begin position="351"/>
        <end position="362"/>
    </location>
</feature>
<feature type="transmembrane region" description="Helical" evidence="7">
    <location>
        <begin position="12"/>
        <end position="30"/>
    </location>
</feature>
<protein>
    <recommendedName>
        <fullName evidence="8">Rhodopsin domain-containing protein</fullName>
    </recommendedName>
</protein>
<evidence type="ECO:0000256" key="4">
    <source>
        <dbReference type="ARBA" id="ARBA00023136"/>
    </source>
</evidence>
<evidence type="ECO:0000256" key="3">
    <source>
        <dbReference type="ARBA" id="ARBA00022989"/>
    </source>
</evidence>
<feature type="transmembrane region" description="Helical" evidence="7">
    <location>
        <begin position="125"/>
        <end position="148"/>
    </location>
</feature>
<accession>A0ABR0KNG0</accession>
<dbReference type="Proteomes" id="UP001345013">
    <property type="component" value="Unassembled WGS sequence"/>
</dbReference>
<feature type="domain" description="Rhodopsin" evidence="8">
    <location>
        <begin position="23"/>
        <end position="263"/>
    </location>
</feature>
<keyword evidence="4 7" id="KW-0472">Membrane</keyword>
<organism evidence="9 10">
    <name type="scientific">Lithohypha guttulata</name>
    <dbReference type="NCBI Taxonomy" id="1690604"/>
    <lineage>
        <taxon>Eukaryota</taxon>
        <taxon>Fungi</taxon>
        <taxon>Dikarya</taxon>
        <taxon>Ascomycota</taxon>
        <taxon>Pezizomycotina</taxon>
        <taxon>Eurotiomycetes</taxon>
        <taxon>Chaetothyriomycetidae</taxon>
        <taxon>Chaetothyriales</taxon>
        <taxon>Trichomeriaceae</taxon>
        <taxon>Lithohypha</taxon>
    </lineage>
</organism>
<feature type="region of interest" description="Disordered" evidence="6">
    <location>
        <begin position="342"/>
        <end position="403"/>
    </location>
</feature>
<keyword evidence="10" id="KW-1185">Reference proteome</keyword>
<evidence type="ECO:0000313" key="9">
    <source>
        <dbReference type="EMBL" id="KAK5100032.1"/>
    </source>
</evidence>
<feature type="region of interest" description="Disordered" evidence="6">
    <location>
        <begin position="282"/>
        <end position="306"/>
    </location>
</feature>
<gene>
    <name evidence="9" type="ORF">LTR24_001097</name>
</gene>
<dbReference type="EMBL" id="JAVRRG010000008">
    <property type="protein sequence ID" value="KAK5100032.1"/>
    <property type="molecule type" value="Genomic_DNA"/>
</dbReference>
<keyword evidence="2 7" id="KW-0812">Transmembrane</keyword>
<keyword evidence="3 7" id="KW-1133">Transmembrane helix</keyword>
<dbReference type="InterPro" id="IPR049326">
    <property type="entry name" value="Rhodopsin_dom_fungi"/>
</dbReference>
<feature type="transmembrane region" description="Helical" evidence="7">
    <location>
        <begin position="248"/>
        <end position="266"/>
    </location>
</feature>
<evidence type="ECO:0000256" key="7">
    <source>
        <dbReference type="SAM" id="Phobius"/>
    </source>
</evidence>
<evidence type="ECO:0000313" key="10">
    <source>
        <dbReference type="Proteomes" id="UP001345013"/>
    </source>
</evidence>
<evidence type="ECO:0000256" key="1">
    <source>
        <dbReference type="ARBA" id="ARBA00004141"/>
    </source>
</evidence>
<dbReference type="Pfam" id="PF20684">
    <property type="entry name" value="Fung_rhodopsin"/>
    <property type="match status" value="1"/>
</dbReference>
<feature type="transmembrane region" description="Helical" evidence="7">
    <location>
        <begin position="206"/>
        <end position="228"/>
    </location>
</feature>
<comment type="similarity">
    <text evidence="5">Belongs to the SAT4 family.</text>
</comment>
<comment type="caution">
    <text evidence="9">The sequence shown here is derived from an EMBL/GenBank/DDBJ whole genome shotgun (WGS) entry which is preliminary data.</text>
</comment>
<name>A0ABR0KNG0_9EURO</name>
<reference evidence="9 10" key="1">
    <citation type="submission" date="2023-08" db="EMBL/GenBank/DDBJ databases">
        <title>Black Yeasts Isolated from many extreme environments.</title>
        <authorList>
            <person name="Coleine C."/>
            <person name="Stajich J.E."/>
            <person name="Selbmann L."/>
        </authorList>
    </citation>
    <scope>NUCLEOTIDE SEQUENCE [LARGE SCALE GENOMIC DNA]</scope>
    <source>
        <strain evidence="9 10">CCFEE 5885</strain>
    </source>
</reference>
<feature type="compositionally biased region" description="Basic and acidic residues" evidence="6">
    <location>
        <begin position="376"/>
        <end position="385"/>
    </location>
</feature>
<feature type="transmembrane region" description="Helical" evidence="7">
    <location>
        <begin position="42"/>
        <end position="60"/>
    </location>
</feature>
<comment type="subcellular location">
    <subcellularLocation>
        <location evidence="1">Membrane</location>
        <topology evidence="1">Multi-pass membrane protein</topology>
    </subcellularLocation>
</comment>